<keyword evidence="4" id="KW-1185">Reference proteome</keyword>
<evidence type="ECO:0000313" key="3">
    <source>
        <dbReference type="EMBL" id="RDX98222.1"/>
    </source>
</evidence>
<feature type="signal peptide" evidence="2">
    <location>
        <begin position="1"/>
        <end position="21"/>
    </location>
</feature>
<evidence type="ECO:0000313" key="4">
    <source>
        <dbReference type="Proteomes" id="UP000257109"/>
    </source>
</evidence>
<organism evidence="3 4">
    <name type="scientific">Mucuna pruriens</name>
    <name type="common">Velvet bean</name>
    <name type="synonym">Dolichos pruriens</name>
    <dbReference type="NCBI Taxonomy" id="157652"/>
    <lineage>
        <taxon>Eukaryota</taxon>
        <taxon>Viridiplantae</taxon>
        <taxon>Streptophyta</taxon>
        <taxon>Embryophyta</taxon>
        <taxon>Tracheophyta</taxon>
        <taxon>Spermatophyta</taxon>
        <taxon>Magnoliopsida</taxon>
        <taxon>eudicotyledons</taxon>
        <taxon>Gunneridae</taxon>
        <taxon>Pentapetalae</taxon>
        <taxon>rosids</taxon>
        <taxon>fabids</taxon>
        <taxon>Fabales</taxon>
        <taxon>Fabaceae</taxon>
        <taxon>Papilionoideae</taxon>
        <taxon>50 kb inversion clade</taxon>
        <taxon>NPAAA clade</taxon>
        <taxon>indigoferoid/millettioid clade</taxon>
        <taxon>Phaseoleae</taxon>
        <taxon>Mucuna</taxon>
    </lineage>
</organism>
<feature type="non-terminal residue" evidence="3">
    <location>
        <position position="1"/>
    </location>
</feature>
<dbReference type="AlphaFoldDB" id="A0A371H5X8"/>
<keyword evidence="2" id="KW-0732">Signal</keyword>
<sequence length="222" mass="25304">MDIWPAYSYLLGRLWIHVAGAVPFSLHQKVKFITDQQLISVMGEKELMINTPLPTEYSEGDEEALETSFQALEIVGITSTESRVGSLKPSKPAIMAGPSWSGVEGWQRFGELETGYYYSLVNYMGASRRRGHVLETIVQAPAKLEEPRNLRWRIKQDPKTVWPRRPKQARKSQISSPGRDHRPNTFGERGPRRPTKESPSPHGERKPKVKAQPNRHAPRLKR</sequence>
<feature type="compositionally biased region" description="Basic and acidic residues" evidence="1">
    <location>
        <begin position="149"/>
        <end position="158"/>
    </location>
</feature>
<name>A0A371H5X8_MUCPR</name>
<evidence type="ECO:0000256" key="1">
    <source>
        <dbReference type="SAM" id="MobiDB-lite"/>
    </source>
</evidence>
<dbReference type="Proteomes" id="UP000257109">
    <property type="component" value="Unassembled WGS sequence"/>
</dbReference>
<accession>A0A371H5X8</accession>
<evidence type="ECO:0000256" key="2">
    <source>
        <dbReference type="SAM" id="SignalP"/>
    </source>
</evidence>
<dbReference type="EMBL" id="QJKJ01003491">
    <property type="protein sequence ID" value="RDX98222.1"/>
    <property type="molecule type" value="Genomic_DNA"/>
</dbReference>
<proteinExistence type="predicted"/>
<reference evidence="3" key="1">
    <citation type="submission" date="2018-05" db="EMBL/GenBank/DDBJ databases">
        <title>Draft genome of Mucuna pruriens seed.</title>
        <authorList>
            <person name="Nnadi N.E."/>
            <person name="Vos R."/>
            <person name="Hasami M.H."/>
            <person name="Devisetty U.K."/>
            <person name="Aguiy J.C."/>
        </authorList>
    </citation>
    <scope>NUCLEOTIDE SEQUENCE [LARGE SCALE GENOMIC DNA]</scope>
    <source>
        <strain evidence="3">JCA_2017</strain>
    </source>
</reference>
<comment type="caution">
    <text evidence="3">The sequence shown here is derived from an EMBL/GenBank/DDBJ whole genome shotgun (WGS) entry which is preliminary data.</text>
</comment>
<dbReference type="OrthoDB" id="1095202at2759"/>
<feature type="region of interest" description="Disordered" evidence="1">
    <location>
        <begin position="149"/>
        <end position="222"/>
    </location>
</feature>
<gene>
    <name evidence="3" type="ORF">CR513_18880</name>
</gene>
<feature type="compositionally biased region" description="Basic and acidic residues" evidence="1">
    <location>
        <begin position="178"/>
        <end position="196"/>
    </location>
</feature>
<feature type="chain" id="PRO_5017084128" evidence="2">
    <location>
        <begin position="22"/>
        <end position="222"/>
    </location>
</feature>
<protein>
    <submittedName>
        <fullName evidence="3">Uncharacterized protein</fullName>
    </submittedName>
</protein>